<dbReference type="InterPro" id="IPR036769">
    <property type="entry name" value="Ribosomal_uL11_C_sf"/>
</dbReference>
<reference evidence="13 15" key="1">
    <citation type="journal article" date="2016" name="Plant Dis.">
        <title>Improved production of propionic acid using genome shuffling.</title>
        <authorList>
            <person name="Luna-Flores C.H."/>
            <person name="Palfreyman R.W."/>
            <person name="Kromer J.O."/>
            <person name="Nielsen L.K."/>
            <person name="Marcellin E."/>
        </authorList>
    </citation>
    <scope>NUCLEOTIDE SEQUENCE [LARGE SCALE GENOMIC DNA]</scope>
    <source>
        <strain evidence="13 15">F3E8</strain>
    </source>
</reference>
<dbReference type="InterPro" id="IPR036796">
    <property type="entry name" value="Ribosomal_uL11_N_sf"/>
</dbReference>
<dbReference type="GO" id="GO:0006412">
    <property type="term" value="P:translation"/>
    <property type="evidence" value="ECO:0007669"/>
    <property type="project" value="UniProtKB-UniRule"/>
</dbReference>
<dbReference type="InterPro" id="IPR000911">
    <property type="entry name" value="Ribosomal_uL11"/>
</dbReference>
<evidence type="ECO:0000256" key="2">
    <source>
        <dbReference type="ARBA" id="ARBA00022481"/>
    </source>
</evidence>
<organism evidence="12 14">
    <name type="scientific">Acidipropionibacterium acidipropionici</name>
    <dbReference type="NCBI Taxonomy" id="1748"/>
    <lineage>
        <taxon>Bacteria</taxon>
        <taxon>Bacillati</taxon>
        <taxon>Actinomycetota</taxon>
        <taxon>Actinomycetes</taxon>
        <taxon>Propionibacteriales</taxon>
        <taxon>Propionibacteriaceae</taxon>
        <taxon>Acidipropionibacterium</taxon>
    </lineage>
</organism>
<feature type="domain" description="Large ribosomal subunit protein uL11 C-terminal" evidence="10">
    <location>
        <begin position="73"/>
        <end position="141"/>
    </location>
</feature>
<dbReference type="PANTHER" id="PTHR11661:SF1">
    <property type="entry name" value="LARGE RIBOSOMAL SUBUNIT PROTEIN UL11M"/>
    <property type="match status" value="1"/>
</dbReference>
<evidence type="ECO:0000313" key="15">
    <source>
        <dbReference type="Proteomes" id="UP000178666"/>
    </source>
</evidence>
<dbReference type="Pfam" id="PF03946">
    <property type="entry name" value="Ribosomal_L11_N"/>
    <property type="match status" value="1"/>
</dbReference>
<dbReference type="InterPro" id="IPR006519">
    <property type="entry name" value="Ribosomal_uL11_bac-typ"/>
</dbReference>
<dbReference type="InterPro" id="IPR020785">
    <property type="entry name" value="Ribosomal_uL11_CS"/>
</dbReference>
<dbReference type="FunFam" id="3.30.1550.10:FF:000001">
    <property type="entry name" value="50S ribosomal protein L11"/>
    <property type="match status" value="1"/>
</dbReference>
<protein>
    <recommendedName>
        <fullName evidence="7">Large ribosomal subunit protein uL11</fullName>
    </recommendedName>
</protein>
<comment type="PTM">
    <text evidence="7 9">One or more lysine residues are methylated.</text>
</comment>
<dbReference type="SMART" id="SM00649">
    <property type="entry name" value="RL11"/>
    <property type="match status" value="1"/>
</dbReference>
<comment type="subunit">
    <text evidence="7">Part of the ribosomal stalk of the 50S ribosomal subunit. Interacts with L10 and the large rRNA to form the base of the stalk. L10 forms an elongated spine to which L12 dimers bind in a sequential fashion forming a multimeric L10(L12)X complex.</text>
</comment>
<dbReference type="Pfam" id="PF00298">
    <property type="entry name" value="Ribosomal_L11"/>
    <property type="match status" value="1"/>
</dbReference>
<evidence type="ECO:0000259" key="11">
    <source>
        <dbReference type="Pfam" id="PF03946"/>
    </source>
</evidence>
<dbReference type="GO" id="GO:0022625">
    <property type="term" value="C:cytosolic large ribosomal subunit"/>
    <property type="evidence" value="ECO:0007669"/>
    <property type="project" value="TreeGrafter"/>
</dbReference>
<dbReference type="Gene3D" id="3.30.1550.10">
    <property type="entry name" value="Ribosomal protein L11/L12, N-terminal domain"/>
    <property type="match status" value="1"/>
</dbReference>
<gene>
    <name evidence="7" type="primary">rplK</name>
    <name evidence="13" type="ORF">A8L58_07560</name>
    <name evidence="12" type="ORF">AXH35_06095</name>
</gene>
<dbReference type="RefSeq" id="WP_062819325.1">
    <property type="nucleotide sequence ID" value="NZ_CP014352.1"/>
</dbReference>
<dbReference type="SUPFAM" id="SSF54747">
    <property type="entry name" value="Ribosomal L11/L12e N-terminal domain"/>
    <property type="match status" value="1"/>
</dbReference>
<dbReference type="HAMAP" id="MF_00736">
    <property type="entry name" value="Ribosomal_uL11"/>
    <property type="match status" value="1"/>
</dbReference>
<evidence type="ECO:0000256" key="7">
    <source>
        <dbReference type="HAMAP-Rule" id="MF_00736"/>
    </source>
</evidence>
<dbReference type="GO" id="GO:0003735">
    <property type="term" value="F:structural constituent of ribosome"/>
    <property type="evidence" value="ECO:0007669"/>
    <property type="project" value="InterPro"/>
</dbReference>
<dbReference type="InterPro" id="IPR020783">
    <property type="entry name" value="Ribosomal_uL11_C"/>
</dbReference>
<keyword evidence="3 7" id="KW-0699">rRNA-binding</keyword>
<dbReference type="CDD" id="cd00349">
    <property type="entry name" value="Ribosomal_L11"/>
    <property type="match status" value="1"/>
</dbReference>
<evidence type="ECO:0000256" key="3">
    <source>
        <dbReference type="ARBA" id="ARBA00022730"/>
    </source>
</evidence>
<comment type="function">
    <text evidence="7 9">Forms part of the ribosomal stalk which helps the ribosome interact with GTP-bound translation factors.</text>
</comment>
<feature type="domain" description="Large ribosomal subunit protein uL11 N-terminal" evidence="11">
    <location>
        <begin position="11"/>
        <end position="68"/>
    </location>
</feature>
<dbReference type="Proteomes" id="UP000075221">
    <property type="component" value="Chromosome"/>
</dbReference>
<evidence type="ECO:0000259" key="10">
    <source>
        <dbReference type="Pfam" id="PF00298"/>
    </source>
</evidence>
<reference evidence="12 14" key="2">
    <citation type="submission" date="2016-02" db="EMBL/GenBank/DDBJ databases">
        <title>Complete Genome Sequence of Propionibacterium acidipropionici ATCC 55737.</title>
        <authorList>
            <person name="Luna Flores C.H."/>
            <person name="Nielsen L.K."/>
            <person name="Marcellin E."/>
        </authorList>
    </citation>
    <scope>NUCLEOTIDE SEQUENCE [LARGE SCALE GENOMIC DNA]</scope>
    <source>
        <strain evidence="12 14">ATCC 55737</strain>
    </source>
</reference>
<dbReference type="PANTHER" id="PTHR11661">
    <property type="entry name" value="60S RIBOSOMAL PROTEIN L12"/>
    <property type="match status" value="1"/>
</dbReference>
<dbReference type="PROSITE" id="PS00359">
    <property type="entry name" value="RIBOSOMAL_L11"/>
    <property type="match status" value="1"/>
</dbReference>
<evidence type="ECO:0000313" key="13">
    <source>
        <dbReference type="EMBL" id="AOZ46584.1"/>
    </source>
</evidence>
<keyword evidence="5 7" id="KW-0689">Ribosomal protein</keyword>
<evidence type="ECO:0000256" key="1">
    <source>
        <dbReference type="ARBA" id="ARBA00010537"/>
    </source>
</evidence>
<dbReference type="SUPFAM" id="SSF46906">
    <property type="entry name" value="Ribosomal protein L11, C-terminal domain"/>
    <property type="match status" value="1"/>
</dbReference>
<dbReference type="GO" id="GO:0070180">
    <property type="term" value="F:large ribosomal subunit rRNA binding"/>
    <property type="evidence" value="ECO:0007669"/>
    <property type="project" value="UniProtKB-UniRule"/>
</dbReference>
<name>A0AAC8YER5_9ACTN</name>
<evidence type="ECO:0000313" key="14">
    <source>
        <dbReference type="Proteomes" id="UP000075221"/>
    </source>
</evidence>
<proteinExistence type="inferred from homology"/>
<sequence>MPPKKKVAALVKVALQAGQATPAPPVGTALGPHGVNIMEFCKAYNAQTESQRGNVVPAEITIYEDRSFTFILKTPPAAELIKKAAGIAKGTENPLTHKVGKISKDQVREIAQTKMPDLNANDIEAAMKIVEGSARSMGVTVEG</sequence>
<dbReference type="InterPro" id="IPR020784">
    <property type="entry name" value="Ribosomal_uL11_N"/>
</dbReference>
<dbReference type="EMBL" id="CP015970">
    <property type="protein sequence ID" value="AOZ46584.1"/>
    <property type="molecule type" value="Genomic_DNA"/>
</dbReference>
<dbReference type="AlphaFoldDB" id="A0AAC8YER5"/>
<keyword evidence="6 7" id="KW-0687">Ribonucleoprotein</keyword>
<keyword evidence="2 7" id="KW-0488">Methylation</keyword>
<evidence type="ECO:0000256" key="5">
    <source>
        <dbReference type="ARBA" id="ARBA00022980"/>
    </source>
</evidence>
<evidence type="ECO:0000256" key="6">
    <source>
        <dbReference type="ARBA" id="ARBA00023274"/>
    </source>
</evidence>
<dbReference type="EMBL" id="CP014352">
    <property type="protein sequence ID" value="AMS05104.1"/>
    <property type="molecule type" value="Genomic_DNA"/>
</dbReference>
<dbReference type="FunFam" id="1.10.10.250:FF:000001">
    <property type="entry name" value="50S ribosomal protein L11"/>
    <property type="match status" value="1"/>
</dbReference>
<dbReference type="NCBIfam" id="TIGR01632">
    <property type="entry name" value="L11_bact"/>
    <property type="match status" value="1"/>
</dbReference>
<dbReference type="Proteomes" id="UP000178666">
    <property type="component" value="Chromosome"/>
</dbReference>
<keyword evidence="15" id="KW-1185">Reference proteome</keyword>
<accession>A0AAC8YER5</accession>
<keyword evidence="4 7" id="KW-0694">RNA-binding</keyword>
<evidence type="ECO:0000256" key="4">
    <source>
        <dbReference type="ARBA" id="ARBA00022884"/>
    </source>
</evidence>
<dbReference type="Gene3D" id="1.10.10.250">
    <property type="entry name" value="Ribosomal protein L11, C-terminal domain"/>
    <property type="match status" value="1"/>
</dbReference>
<evidence type="ECO:0000313" key="12">
    <source>
        <dbReference type="EMBL" id="AMS05104.1"/>
    </source>
</evidence>
<evidence type="ECO:0000256" key="9">
    <source>
        <dbReference type="RuleBase" id="RU003979"/>
    </source>
</evidence>
<comment type="similarity">
    <text evidence="1 7 8">Belongs to the universal ribosomal protein uL11 family.</text>
</comment>
<evidence type="ECO:0000256" key="8">
    <source>
        <dbReference type="RuleBase" id="RU003978"/>
    </source>
</evidence>